<keyword evidence="2" id="KW-1185">Reference proteome</keyword>
<name>A0A5J9SUW4_9POAL</name>
<feature type="non-terminal residue" evidence="1">
    <location>
        <position position="1"/>
    </location>
</feature>
<dbReference type="Proteomes" id="UP000324897">
    <property type="component" value="Unassembled WGS sequence"/>
</dbReference>
<sequence>MQSYGNCALCDQVDEFIDHLLLECPYSKECWFKILRPAGYQQLMPNSTECLVDWWLSSRKKVVKAARKGFDSLVVLTVWKIWCERNNRVFNRQRILPSTLVGQIQMEGRDWIRAGFKQLSRFIVDEPSGSGWALTLGANPSVVNLSSPA</sequence>
<dbReference type="AlphaFoldDB" id="A0A5J9SUW4"/>
<comment type="caution">
    <text evidence="1">The sequence shown here is derived from an EMBL/GenBank/DDBJ whole genome shotgun (WGS) entry which is preliminary data.</text>
</comment>
<dbReference type="Gramene" id="TVU02742">
    <property type="protein sequence ID" value="TVU02742"/>
    <property type="gene ID" value="EJB05_51740"/>
</dbReference>
<proteinExistence type="predicted"/>
<dbReference type="OrthoDB" id="686619at2759"/>
<accession>A0A5J9SUW4</accession>
<protein>
    <submittedName>
        <fullName evidence="1">Uncharacterized protein</fullName>
    </submittedName>
</protein>
<dbReference type="EMBL" id="RWGY01000286">
    <property type="protein sequence ID" value="TVU02742.1"/>
    <property type="molecule type" value="Genomic_DNA"/>
</dbReference>
<reference evidence="1 2" key="1">
    <citation type="journal article" date="2019" name="Sci. Rep.">
        <title>A high-quality genome of Eragrostis curvula grass provides insights into Poaceae evolution and supports new strategies to enhance forage quality.</title>
        <authorList>
            <person name="Carballo J."/>
            <person name="Santos B.A.C.M."/>
            <person name="Zappacosta D."/>
            <person name="Garbus I."/>
            <person name="Selva J.P."/>
            <person name="Gallo C.A."/>
            <person name="Diaz A."/>
            <person name="Albertini E."/>
            <person name="Caccamo M."/>
            <person name="Echenique V."/>
        </authorList>
    </citation>
    <scope>NUCLEOTIDE SEQUENCE [LARGE SCALE GENOMIC DNA]</scope>
    <source>
        <strain evidence="2">cv. Victoria</strain>
        <tissue evidence="1">Leaf</tissue>
    </source>
</reference>
<evidence type="ECO:0000313" key="1">
    <source>
        <dbReference type="EMBL" id="TVU02742.1"/>
    </source>
</evidence>
<evidence type="ECO:0000313" key="2">
    <source>
        <dbReference type="Proteomes" id="UP000324897"/>
    </source>
</evidence>
<organism evidence="1 2">
    <name type="scientific">Eragrostis curvula</name>
    <name type="common">weeping love grass</name>
    <dbReference type="NCBI Taxonomy" id="38414"/>
    <lineage>
        <taxon>Eukaryota</taxon>
        <taxon>Viridiplantae</taxon>
        <taxon>Streptophyta</taxon>
        <taxon>Embryophyta</taxon>
        <taxon>Tracheophyta</taxon>
        <taxon>Spermatophyta</taxon>
        <taxon>Magnoliopsida</taxon>
        <taxon>Liliopsida</taxon>
        <taxon>Poales</taxon>
        <taxon>Poaceae</taxon>
        <taxon>PACMAD clade</taxon>
        <taxon>Chloridoideae</taxon>
        <taxon>Eragrostideae</taxon>
        <taxon>Eragrostidinae</taxon>
        <taxon>Eragrostis</taxon>
    </lineage>
</organism>
<gene>
    <name evidence="1" type="ORF">EJB05_51740</name>
</gene>